<evidence type="ECO:0000256" key="3">
    <source>
        <dbReference type="ARBA" id="ARBA00023274"/>
    </source>
</evidence>
<sequence length="276" mass="30926">MASITRSPLLPQCSSCTRRYTRLGLEGWRPFQQQTRGKQKLAKEADTVTVKLLQDVKTFGRKGSYIPISPAQMRNRWFPKRIADYVPPTQLRELKQQHVTMERDFDFGVEHPSQEEKGDEVKVQPTYYVRPVEINLLSPERSTELISVFVPSTIDFHRQPIEPDTAHNSEDHQGASDAADILTAALAASAKPISKPGATGIYGSVSTADVASTIKALLKHNDEAARVILTEQDIRFVDGLIEGETTRVKHLGRFTVEIRVNGAKEPIKRTVRVRAN</sequence>
<protein>
    <recommendedName>
        <fullName evidence="4">Ribosomal protein L9 domain-containing protein</fullName>
    </recommendedName>
</protein>
<evidence type="ECO:0000313" key="6">
    <source>
        <dbReference type="Proteomes" id="UP000250266"/>
    </source>
</evidence>
<dbReference type="InterPro" id="IPR020070">
    <property type="entry name" value="Ribosomal_bL9_N"/>
</dbReference>
<accession>A0A8E2E1H6</accession>
<evidence type="ECO:0000256" key="1">
    <source>
        <dbReference type="ARBA" id="ARBA00010605"/>
    </source>
</evidence>
<reference evidence="5 6" key="1">
    <citation type="journal article" date="2016" name="Nat. Commun.">
        <title>Ectomycorrhizal ecology is imprinted in the genome of the dominant symbiotic fungus Cenococcum geophilum.</title>
        <authorList>
            <consortium name="DOE Joint Genome Institute"/>
            <person name="Peter M."/>
            <person name="Kohler A."/>
            <person name="Ohm R.A."/>
            <person name="Kuo A."/>
            <person name="Krutzmann J."/>
            <person name="Morin E."/>
            <person name="Arend M."/>
            <person name="Barry K.W."/>
            <person name="Binder M."/>
            <person name="Choi C."/>
            <person name="Clum A."/>
            <person name="Copeland A."/>
            <person name="Grisel N."/>
            <person name="Haridas S."/>
            <person name="Kipfer T."/>
            <person name="LaButti K."/>
            <person name="Lindquist E."/>
            <person name="Lipzen A."/>
            <person name="Maire R."/>
            <person name="Meier B."/>
            <person name="Mihaltcheva S."/>
            <person name="Molinier V."/>
            <person name="Murat C."/>
            <person name="Poggeler S."/>
            <person name="Quandt C.A."/>
            <person name="Sperisen C."/>
            <person name="Tritt A."/>
            <person name="Tisserant E."/>
            <person name="Crous P.W."/>
            <person name="Henrissat B."/>
            <person name="Nehls U."/>
            <person name="Egli S."/>
            <person name="Spatafora J.W."/>
            <person name="Grigoriev I.V."/>
            <person name="Martin F.M."/>
        </authorList>
    </citation>
    <scope>NUCLEOTIDE SEQUENCE [LARGE SCALE GENOMIC DNA]</scope>
    <source>
        <strain evidence="5 6">CBS 459.81</strain>
    </source>
</reference>
<feature type="domain" description="Ribosomal protein L9" evidence="4">
    <location>
        <begin position="49"/>
        <end position="94"/>
    </location>
</feature>
<dbReference type="AlphaFoldDB" id="A0A8E2E1H6"/>
<organism evidence="5 6">
    <name type="scientific">Lepidopterella palustris CBS 459.81</name>
    <dbReference type="NCBI Taxonomy" id="1314670"/>
    <lineage>
        <taxon>Eukaryota</taxon>
        <taxon>Fungi</taxon>
        <taxon>Dikarya</taxon>
        <taxon>Ascomycota</taxon>
        <taxon>Pezizomycotina</taxon>
        <taxon>Dothideomycetes</taxon>
        <taxon>Pleosporomycetidae</taxon>
        <taxon>Mytilinidiales</taxon>
        <taxon>Argynnaceae</taxon>
        <taxon>Lepidopterella</taxon>
    </lineage>
</organism>
<dbReference type="PANTHER" id="PTHR21368">
    <property type="entry name" value="50S RIBOSOMAL PROTEIN L9"/>
    <property type="match status" value="1"/>
</dbReference>
<dbReference type="EMBL" id="KV745299">
    <property type="protein sequence ID" value="OCK75579.1"/>
    <property type="molecule type" value="Genomic_DNA"/>
</dbReference>
<dbReference type="Gene3D" id="3.40.5.10">
    <property type="entry name" value="Ribosomal protein L9, N-terminal domain"/>
    <property type="match status" value="1"/>
</dbReference>
<gene>
    <name evidence="5" type="ORF">K432DRAFT_446607</name>
</gene>
<dbReference type="Proteomes" id="UP000250266">
    <property type="component" value="Unassembled WGS sequence"/>
</dbReference>
<dbReference type="OrthoDB" id="5555409at2759"/>
<name>A0A8E2E1H6_9PEZI</name>
<dbReference type="GO" id="GO:0005840">
    <property type="term" value="C:ribosome"/>
    <property type="evidence" value="ECO:0007669"/>
    <property type="project" value="UniProtKB-KW"/>
</dbReference>
<dbReference type="GO" id="GO:1990904">
    <property type="term" value="C:ribonucleoprotein complex"/>
    <property type="evidence" value="ECO:0007669"/>
    <property type="project" value="UniProtKB-KW"/>
</dbReference>
<evidence type="ECO:0000259" key="4">
    <source>
        <dbReference type="Pfam" id="PF01281"/>
    </source>
</evidence>
<dbReference type="InterPro" id="IPR036935">
    <property type="entry name" value="Ribosomal_bL9_N_sf"/>
</dbReference>
<dbReference type="SUPFAM" id="SSF55658">
    <property type="entry name" value="L9 N-domain-like"/>
    <property type="match status" value="1"/>
</dbReference>
<dbReference type="GO" id="GO:0006412">
    <property type="term" value="P:translation"/>
    <property type="evidence" value="ECO:0007669"/>
    <property type="project" value="InterPro"/>
</dbReference>
<dbReference type="Pfam" id="PF01281">
    <property type="entry name" value="Ribosomal_L9_N"/>
    <property type="match status" value="1"/>
</dbReference>
<evidence type="ECO:0000256" key="2">
    <source>
        <dbReference type="ARBA" id="ARBA00022980"/>
    </source>
</evidence>
<keyword evidence="2" id="KW-0689">Ribosomal protein</keyword>
<comment type="similarity">
    <text evidence="1">Belongs to the bacterial ribosomal protein bL9 family.</text>
</comment>
<dbReference type="GO" id="GO:0003735">
    <property type="term" value="F:structural constituent of ribosome"/>
    <property type="evidence" value="ECO:0007669"/>
    <property type="project" value="InterPro"/>
</dbReference>
<evidence type="ECO:0000313" key="5">
    <source>
        <dbReference type="EMBL" id="OCK75579.1"/>
    </source>
</evidence>
<dbReference type="InterPro" id="IPR000244">
    <property type="entry name" value="Ribosomal_bL9"/>
</dbReference>
<dbReference type="InterPro" id="IPR009027">
    <property type="entry name" value="Ribosomal_bL9/RNase_H1_N"/>
</dbReference>
<keyword evidence="3" id="KW-0687">Ribonucleoprotein</keyword>
<keyword evidence="6" id="KW-1185">Reference proteome</keyword>
<proteinExistence type="inferred from homology"/>